<comment type="function">
    <text evidence="7">Catalyzes the formation of phosphoribosylamine from phosphoribosylpyrophosphate (PRPP) and glutamine.</text>
</comment>
<dbReference type="PANTHER" id="PTHR11907">
    <property type="entry name" value="AMIDOPHOSPHORIBOSYLTRANSFERASE"/>
    <property type="match status" value="1"/>
</dbReference>
<keyword evidence="3 7" id="KW-0328">Glycosyltransferase</keyword>
<evidence type="ECO:0000256" key="8">
    <source>
        <dbReference type="PIRNR" id="PIRNR000485"/>
    </source>
</evidence>
<dbReference type="GO" id="GO:0009113">
    <property type="term" value="P:purine nucleobase biosynthetic process"/>
    <property type="evidence" value="ECO:0007669"/>
    <property type="project" value="UniProtKB-UniRule"/>
</dbReference>
<evidence type="ECO:0000256" key="11">
    <source>
        <dbReference type="SAM" id="MobiDB-lite"/>
    </source>
</evidence>
<evidence type="ECO:0000256" key="10">
    <source>
        <dbReference type="PIRSR" id="PIRSR000485-2"/>
    </source>
</evidence>
<dbReference type="Pfam" id="PF00156">
    <property type="entry name" value="Pribosyltran"/>
    <property type="match status" value="1"/>
</dbReference>
<dbReference type="EMBL" id="KF900731">
    <property type="protein sequence ID" value="AIF05185.1"/>
    <property type="molecule type" value="Genomic_DNA"/>
</dbReference>
<protein>
    <recommendedName>
        <fullName evidence="7">Amidophosphoribosyltransferase</fullName>
        <shortName evidence="7">ATase</shortName>
        <ecNumber evidence="7">2.4.2.14</ecNumber>
    </recommendedName>
    <alternativeName>
        <fullName evidence="7">Glutamine phosphoribosylpyrophosphate amidotransferase</fullName>
        <shortName evidence="7">GPATase</shortName>
    </alternativeName>
</protein>
<feature type="binding site" evidence="7 10">
    <location>
        <position position="375"/>
    </location>
    <ligand>
        <name>Mg(2+)</name>
        <dbReference type="ChEBI" id="CHEBI:18420"/>
    </ligand>
</feature>
<dbReference type="SUPFAM" id="SSF53271">
    <property type="entry name" value="PRTase-like"/>
    <property type="match status" value="1"/>
</dbReference>
<evidence type="ECO:0000256" key="3">
    <source>
        <dbReference type="ARBA" id="ARBA00022676"/>
    </source>
</evidence>
<gene>
    <name evidence="7 13" type="primary">purF</name>
</gene>
<dbReference type="GO" id="GO:0006189">
    <property type="term" value="P:'de novo' IMP biosynthetic process"/>
    <property type="evidence" value="ECO:0007669"/>
    <property type="project" value="UniProtKB-UniRule"/>
</dbReference>
<feature type="domain" description="Glutamine amidotransferase type-2" evidence="12">
    <location>
        <begin position="2"/>
        <end position="244"/>
    </location>
</feature>
<comment type="cofactor">
    <cofactor evidence="7 10">
        <name>Mg(2+)</name>
        <dbReference type="ChEBI" id="CHEBI:18420"/>
    </cofactor>
    <text evidence="7 10">Binds 1 Mg(2+) ion per subunit.</text>
</comment>
<keyword evidence="5 7" id="KW-0658">Purine biosynthesis</keyword>
<dbReference type="UniPathway" id="UPA00074">
    <property type="reaction ID" value="UER00124"/>
</dbReference>
<dbReference type="InterPro" id="IPR000836">
    <property type="entry name" value="PRTase_dom"/>
</dbReference>
<dbReference type="InterPro" id="IPR029055">
    <property type="entry name" value="Ntn_hydrolases_N"/>
</dbReference>
<keyword evidence="6 7" id="KW-0315">Glutamine amidotransferase</keyword>
<dbReference type="PIRSF" id="PIRSF000485">
    <property type="entry name" value="Amd_phspho_trans"/>
    <property type="match status" value="1"/>
</dbReference>
<dbReference type="NCBIfam" id="TIGR01134">
    <property type="entry name" value="purF"/>
    <property type="match status" value="1"/>
</dbReference>
<evidence type="ECO:0000256" key="2">
    <source>
        <dbReference type="ARBA" id="ARBA00010138"/>
    </source>
</evidence>
<reference evidence="13" key="1">
    <citation type="journal article" date="2014" name="Genome Biol. Evol.">
        <title>Pangenome evidence for extensive interdomain horizontal transfer affecting lineage core and shell genes in uncultured planktonic thaumarchaeota and euryarchaeota.</title>
        <authorList>
            <person name="Deschamps P."/>
            <person name="Zivanovic Y."/>
            <person name="Moreira D."/>
            <person name="Rodriguez-Valera F."/>
            <person name="Lopez-Garcia P."/>
        </authorList>
    </citation>
    <scope>NUCLEOTIDE SEQUENCE</scope>
</reference>
<dbReference type="CDD" id="cd06223">
    <property type="entry name" value="PRTases_typeI"/>
    <property type="match status" value="1"/>
</dbReference>
<evidence type="ECO:0000256" key="6">
    <source>
        <dbReference type="ARBA" id="ARBA00022962"/>
    </source>
</evidence>
<evidence type="ECO:0000259" key="12">
    <source>
        <dbReference type="PROSITE" id="PS51278"/>
    </source>
</evidence>
<dbReference type="InterPro" id="IPR005854">
    <property type="entry name" value="PurF"/>
</dbReference>
<dbReference type="InterPro" id="IPR035584">
    <property type="entry name" value="PurF_N"/>
</dbReference>
<feature type="region of interest" description="Disordered" evidence="11">
    <location>
        <begin position="491"/>
        <end position="516"/>
    </location>
</feature>
<dbReference type="Gene3D" id="3.40.50.2020">
    <property type="match status" value="1"/>
</dbReference>
<evidence type="ECO:0000256" key="1">
    <source>
        <dbReference type="ARBA" id="ARBA00005209"/>
    </source>
</evidence>
<organism evidence="13">
    <name type="scientific">uncultured marine group II/III euryarchaeote KM3_180_D08</name>
    <dbReference type="NCBI Taxonomy" id="1457942"/>
    <lineage>
        <taxon>Archaea</taxon>
        <taxon>Methanobacteriati</taxon>
        <taxon>Methanobacteriota</taxon>
        <taxon>environmental samples</taxon>
    </lineage>
</organism>
<dbReference type="InterPro" id="IPR029057">
    <property type="entry name" value="PRTase-like"/>
</dbReference>
<keyword evidence="7 10" id="KW-0479">Metal-binding</keyword>
<evidence type="ECO:0000256" key="7">
    <source>
        <dbReference type="HAMAP-Rule" id="MF_01931"/>
    </source>
</evidence>
<dbReference type="InterPro" id="IPR017932">
    <property type="entry name" value="GATase_2_dom"/>
</dbReference>
<comment type="pathway">
    <text evidence="1 7 8">Purine metabolism; IMP biosynthesis via de novo pathway; N(1)-(5-phospho-D-ribosyl)glycinamide from 5-phospho-alpha-D-ribose 1-diphosphate: step 1/2.</text>
</comment>
<sequence>MCGIIGIVGIADSHVSKMLYDGLLVLQHRGQDAAGIVTCEDEHLHLRKGNGLVRDVFYERHMDRLKGSMGIGHVRYPTAGTCSTAEAQPLYVNSPYGITLAHNGNLVNAEEQATQLYLDDLRHVNTASDSEVLLNVLAHELQKLGKKQLRIQNGLYLNIEQIFRAVHEVHFRVSGGYAVVGMVTGYGMFAFRDPYGIRPLVFGSRETEEGTEWAVASESVALVTLGFEIERDVEPGECIFISPTGELYTYQCHPSPQNTPCIFEYVYFSRPDSIIDGISVHQARCNMGDALAKKLQSMRPDHDIEVVMCVPDSGRIAAMQMAETLEVPFREGFVKNRYVGRTFIMPGQAQRQDSVRKKLNPLPKEFEGKNVLLVDDSIVRGNTSRKIVELAREAGAKKVYFASSAPPLIHPNVYGIDMPARSEYVAHGRSIEEISEQIGADFLLYQDLEDLIDSCTACNEEITSFDCSCFTGDYCTGDVTEEYLLELEQRRSDAAKSQNENGDSVEVGSIELHNEE</sequence>
<proteinExistence type="inferred from homology"/>
<dbReference type="Pfam" id="PF13522">
    <property type="entry name" value="GATase_6"/>
    <property type="match status" value="1"/>
</dbReference>
<keyword evidence="7 10" id="KW-0460">Magnesium</keyword>
<dbReference type="PROSITE" id="PS51278">
    <property type="entry name" value="GATASE_TYPE_2"/>
    <property type="match status" value="1"/>
</dbReference>
<feature type="binding site" evidence="7 10">
    <location>
        <position position="313"/>
    </location>
    <ligand>
        <name>Mg(2+)</name>
        <dbReference type="ChEBI" id="CHEBI:18420"/>
    </ligand>
</feature>
<dbReference type="GO" id="GO:0000287">
    <property type="term" value="F:magnesium ion binding"/>
    <property type="evidence" value="ECO:0007669"/>
    <property type="project" value="UniProtKB-UniRule"/>
</dbReference>
<feature type="active site" description="Nucleophile" evidence="7 9">
    <location>
        <position position="2"/>
    </location>
</feature>
<dbReference type="CDD" id="cd00715">
    <property type="entry name" value="GPATase_N"/>
    <property type="match status" value="1"/>
</dbReference>
<dbReference type="EC" id="2.4.2.14" evidence="7"/>
<evidence type="ECO:0000256" key="4">
    <source>
        <dbReference type="ARBA" id="ARBA00022679"/>
    </source>
</evidence>
<dbReference type="SUPFAM" id="SSF56235">
    <property type="entry name" value="N-terminal nucleophile aminohydrolases (Ntn hydrolases)"/>
    <property type="match status" value="1"/>
</dbReference>
<feature type="binding site" evidence="7 10">
    <location>
        <position position="376"/>
    </location>
    <ligand>
        <name>Mg(2+)</name>
        <dbReference type="ChEBI" id="CHEBI:18420"/>
    </ligand>
</feature>
<dbReference type="GO" id="GO:0004044">
    <property type="term" value="F:amidophosphoribosyltransferase activity"/>
    <property type="evidence" value="ECO:0007669"/>
    <property type="project" value="UniProtKB-UniRule"/>
</dbReference>
<keyword evidence="4 7" id="KW-0808">Transferase</keyword>
<dbReference type="HAMAP" id="MF_01931">
    <property type="entry name" value="PurF"/>
    <property type="match status" value="1"/>
</dbReference>
<comment type="catalytic activity">
    <reaction evidence="7 8">
        <text>5-phospho-beta-D-ribosylamine + L-glutamate + diphosphate = 5-phospho-alpha-D-ribose 1-diphosphate + L-glutamine + H2O</text>
        <dbReference type="Rhea" id="RHEA:14905"/>
        <dbReference type="ChEBI" id="CHEBI:15377"/>
        <dbReference type="ChEBI" id="CHEBI:29985"/>
        <dbReference type="ChEBI" id="CHEBI:33019"/>
        <dbReference type="ChEBI" id="CHEBI:58017"/>
        <dbReference type="ChEBI" id="CHEBI:58359"/>
        <dbReference type="ChEBI" id="CHEBI:58681"/>
        <dbReference type="EC" id="2.4.2.14"/>
    </reaction>
</comment>
<dbReference type="AlphaFoldDB" id="A0A075GQ43"/>
<comment type="similarity">
    <text evidence="2 7 8">In the C-terminal section; belongs to the purine/pyrimidine phosphoribosyltransferase family.</text>
</comment>
<evidence type="ECO:0000256" key="9">
    <source>
        <dbReference type="PIRSR" id="PIRSR000485-1"/>
    </source>
</evidence>
<accession>A0A075GQ43</accession>
<evidence type="ECO:0000313" key="13">
    <source>
        <dbReference type="EMBL" id="AIF05185.1"/>
    </source>
</evidence>
<dbReference type="Gene3D" id="3.60.20.10">
    <property type="entry name" value="Glutamine Phosphoribosylpyrophosphate, subunit 1, domain 1"/>
    <property type="match status" value="1"/>
</dbReference>
<comment type="caution">
    <text evidence="7">Lacks conserved residue(s) required for the propagation of feature annotation.</text>
</comment>
<evidence type="ECO:0000256" key="5">
    <source>
        <dbReference type="ARBA" id="ARBA00022755"/>
    </source>
</evidence>
<name>A0A075GQ43_9EURY</name>